<organism evidence="1">
    <name type="scientific">marine sediment metagenome</name>
    <dbReference type="NCBI Taxonomy" id="412755"/>
    <lineage>
        <taxon>unclassified sequences</taxon>
        <taxon>metagenomes</taxon>
        <taxon>ecological metagenomes</taxon>
    </lineage>
</organism>
<sequence length="54" mass="5909">MDATKVQGLLDLIEKASVPPPNTDQDQTRYDEIVARNEAIIAKAEVEIDAELAV</sequence>
<protein>
    <submittedName>
        <fullName evidence="1">Uncharacterized protein</fullName>
    </submittedName>
</protein>
<accession>A0A0F9SY30</accession>
<proteinExistence type="predicted"/>
<dbReference type="AlphaFoldDB" id="A0A0F9SY30"/>
<gene>
    <name evidence="1" type="ORF">LCGC14_0416680</name>
</gene>
<comment type="caution">
    <text evidence="1">The sequence shown here is derived from an EMBL/GenBank/DDBJ whole genome shotgun (WGS) entry which is preliminary data.</text>
</comment>
<dbReference type="EMBL" id="LAZR01000375">
    <property type="protein sequence ID" value="KKN71814.1"/>
    <property type="molecule type" value="Genomic_DNA"/>
</dbReference>
<evidence type="ECO:0000313" key="1">
    <source>
        <dbReference type="EMBL" id="KKN71814.1"/>
    </source>
</evidence>
<reference evidence="1" key="1">
    <citation type="journal article" date="2015" name="Nature">
        <title>Complex archaea that bridge the gap between prokaryotes and eukaryotes.</title>
        <authorList>
            <person name="Spang A."/>
            <person name="Saw J.H."/>
            <person name="Jorgensen S.L."/>
            <person name="Zaremba-Niedzwiedzka K."/>
            <person name="Martijn J."/>
            <person name="Lind A.E."/>
            <person name="van Eijk R."/>
            <person name="Schleper C."/>
            <person name="Guy L."/>
            <person name="Ettema T.J."/>
        </authorList>
    </citation>
    <scope>NUCLEOTIDE SEQUENCE</scope>
</reference>
<name>A0A0F9SY30_9ZZZZ</name>